<proteinExistence type="predicted"/>
<evidence type="ECO:0000256" key="1">
    <source>
        <dbReference type="SAM" id="SignalP"/>
    </source>
</evidence>
<dbReference type="RefSeq" id="WP_348392943.1">
    <property type="nucleotide sequence ID" value="NZ_CP134145.1"/>
</dbReference>
<dbReference type="Proteomes" id="UP001258994">
    <property type="component" value="Chromosome"/>
</dbReference>
<feature type="chain" id="PRO_5046723513" evidence="1">
    <location>
        <begin position="23"/>
        <end position="270"/>
    </location>
</feature>
<gene>
    <name evidence="2" type="ORF">RGQ13_07540</name>
</gene>
<evidence type="ECO:0000313" key="3">
    <source>
        <dbReference type="Proteomes" id="UP001258994"/>
    </source>
</evidence>
<keyword evidence="3" id="KW-1185">Reference proteome</keyword>
<evidence type="ECO:0000313" key="2">
    <source>
        <dbReference type="EMBL" id="WNC73833.1"/>
    </source>
</evidence>
<sequence length="270" mass="29691">MMNVTSKLAIGMGFVFCSAVMAEENVAKGDKDLAQEIANPLTTMIMVPVQFEYNENIGPDDDGTRSTIFVQPIIPFELTEDWNLITRTIVPFIQQDDIFPGAGSQSGIGDISESLFFSPTKPTDNGWITGYGPYIQLDSATDDYLGYEEHGLGGSFIALKVDGSITYGFLANQVYSVEGHVGGTYSNTFIQPFFDYTTEGAMTIELTSETNYNWNNDEWSIPVTLTASQFFMVGDQPILVGGGFKYWVESTAADPEGLSLNLNLYLLFPK</sequence>
<accession>A0ABY9TYD1</accession>
<dbReference type="EMBL" id="CP134145">
    <property type="protein sequence ID" value="WNC73833.1"/>
    <property type="molecule type" value="Genomic_DNA"/>
</dbReference>
<protein>
    <submittedName>
        <fullName evidence="2">Transporter</fullName>
    </submittedName>
</protein>
<reference evidence="3" key="1">
    <citation type="submission" date="2023-09" db="EMBL/GenBank/DDBJ databases">
        <authorList>
            <person name="Li S."/>
            <person name="Li X."/>
            <person name="Zhang C."/>
            <person name="Zhao Z."/>
        </authorList>
    </citation>
    <scope>NUCLEOTIDE SEQUENCE [LARGE SCALE GENOMIC DNA]</scope>
    <source>
        <strain evidence="3">SQ149</strain>
    </source>
</reference>
<feature type="signal peptide" evidence="1">
    <location>
        <begin position="1"/>
        <end position="22"/>
    </location>
</feature>
<organism evidence="2 3">
    <name type="scientific">Thalassotalea psychrophila</name>
    <dbReference type="NCBI Taxonomy" id="3065647"/>
    <lineage>
        <taxon>Bacteria</taxon>
        <taxon>Pseudomonadati</taxon>
        <taxon>Pseudomonadota</taxon>
        <taxon>Gammaproteobacteria</taxon>
        <taxon>Alteromonadales</taxon>
        <taxon>Colwelliaceae</taxon>
        <taxon>Thalassotalea</taxon>
    </lineage>
</organism>
<keyword evidence="1" id="KW-0732">Signal</keyword>
<name>A0ABY9TYD1_9GAMM</name>